<dbReference type="EMBL" id="CAJOBA010065121">
    <property type="protein sequence ID" value="CAF4356517.1"/>
    <property type="molecule type" value="Genomic_DNA"/>
</dbReference>
<evidence type="ECO:0000313" key="3">
    <source>
        <dbReference type="Proteomes" id="UP000682733"/>
    </source>
</evidence>
<name>A0A8S2UXH3_9BILA</name>
<gene>
    <name evidence="1" type="ORF">OVA965_LOCUS39967</name>
    <name evidence="2" type="ORF">TMI583_LOCUS41349</name>
</gene>
<evidence type="ECO:0000313" key="2">
    <source>
        <dbReference type="EMBL" id="CAF4356517.1"/>
    </source>
</evidence>
<dbReference type="AlphaFoldDB" id="A0A8S2UXH3"/>
<protein>
    <submittedName>
        <fullName evidence="2">Uncharacterized protein</fullName>
    </submittedName>
</protein>
<sequence length="137" mass="15553">DAKTAMPLKDSYGYLRRWVMDFDEAEKFCGVKQCLMPSGKILWLCEEHLHQPRVVLVTDSVASNTGQRDEEKNMMITALDQLNEKIMNNELASYFKPPVEQIPNEDKEDTFVSDTVTPHNKKIASTPTIQSAACTIM</sequence>
<reference evidence="2" key="1">
    <citation type="submission" date="2021-02" db="EMBL/GenBank/DDBJ databases">
        <authorList>
            <person name="Nowell W R."/>
        </authorList>
    </citation>
    <scope>NUCLEOTIDE SEQUENCE</scope>
</reference>
<dbReference type="Proteomes" id="UP000682733">
    <property type="component" value="Unassembled WGS sequence"/>
</dbReference>
<comment type="caution">
    <text evidence="2">The sequence shown here is derived from an EMBL/GenBank/DDBJ whole genome shotgun (WGS) entry which is preliminary data.</text>
</comment>
<dbReference type="Proteomes" id="UP000677228">
    <property type="component" value="Unassembled WGS sequence"/>
</dbReference>
<feature type="non-terminal residue" evidence="2">
    <location>
        <position position="137"/>
    </location>
</feature>
<evidence type="ECO:0000313" key="1">
    <source>
        <dbReference type="EMBL" id="CAF1563957.1"/>
    </source>
</evidence>
<proteinExistence type="predicted"/>
<accession>A0A8S2UXH3</accession>
<dbReference type="EMBL" id="CAJNOK010042451">
    <property type="protein sequence ID" value="CAF1563957.1"/>
    <property type="molecule type" value="Genomic_DNA"/>
</dbReference>
<organism evidence="2 3">
    <name type="scientific">Didymodactylos carnosus</name>
    <dbReference type="NCBI Taxonomy" id="1234261"/>
    <lineage>
        <taxon>Eukaryota</taxon>
        <taxon>Metazoa</taxon>
        <taxon>Spiralia</taxon>
        <taxon>Gnathifera</taxon>
        <taxon>Rotifera</taxon>
        <taxon>Eurotatoria</taxon>
        <taxon>Bdelloidea</taxon>
        <taxon>Philodinida</taxon>
        <taxon>Philodinidae</taxon>
        <taxon>Didymodactylos</taxon>
    </lineage>
</organism>